<dbReference type="Proteomes" id="UP001224122">
    <property type="component" value="Unassembled WGS sequence"/>
</dbReference>
<feature type="compositionally biased region" description="Basic and acidic residues" evidence="2">
    <location>
        <begin position="102"/>
        <end position="113"/>
    </location>
</feature>
<evidence type="ECO:0000256" key="1">
    <source>
        <dbReference type="SAM" id="Coils"/>
    </source>
</evidence>
<protein>
    <submittedName>
        <fullName evidence="3">Uncharacterized protein</fullName>
    </submittedName>
</protein>
<gene>
    <name evidence="3" type="ORF">J2S10_000844</name>
</gene>
<proteinExistence type="predicted"/>
<keyword evidence="4" id="KW-1185">Reference proteome</keyword>
<keyword evidence="1" id="KW-0175">Coiled coil</keyword>
<evidence type="ECO:0000313" key="4">
    <source>
        <dbReference type="Proteomes" id="UP001224122"/>
    </source>
</evidence>
<dbReference type="RefSeq" id="WP_307404719.1">
    <property type="nucleotide sequence ID" value="NZ_JAUSTW010000001.1"/>
</dbReference>
<reference evidence="3 4" key="1">
    <citation type="submission" date="2023-07" db="EMBL/GenBank/DDBJ databases">
        <title>Genomic Encyclopedia of Type Strains, Phase IV (KMG-IV): sequencing the most valuable type-strain genomes for metagenomic binning, comparative biology and taxonomic classification.</title>
        <authorList>
            <person name="Goeker M."/>
        </authorList>
    </citation>
    <scope>NUCLEOTIDE SEQUENCE [LARGE SCALE GENOMIC DNA]</scope>
    <source>
        <strain evidence="3 4">DSM 27594</strain>
    </source>
</reference>
<accession>A0ABT9XQD0</accession>
<dbReference type="EMBL" id="JAUSTW010000001">
    <property type="protein sequence ID" value="MDQ0197739.1"/>
    <property type="molecule type" value="Genomic_DNA"/>
</dbReference>
<name>A0ABT9XQD0_9BACI</name>
<comment type="caution">
    <text evidence="3">The sequence shown here is derived from an EMBL/GenBank/DDBJ whole genome shotgun (WGS) entry which is preliminary data.</text>
</comment>
<feature type="coiled-coil region" evidence="1">
    <location>
        <begin position="16"/>
        <end position="43"/>
    </location>
</feature>
<evidence type="ECO:0000313" key="3">
    <source>
        <dbReference type="EMBL" id="MDQ0197739.1"/>
    </source>
</evidence>
<evidence type="ECO:0000256" key="2">
    <source>
        <dbReference type="SAM" id="MobiDB-lite"/>
    </source>
</evidence>
<organism evidence="3 4">
    <name type="scientific">Neobacillus ginsengisoli</name>
    <dbReference type="NCBI Taxonomy" id="904295"/>
    <lineage>
        <taxon>Bacteria</taxon>
        <taxon>Bacillati</taxon>
        <taxon>Bacillota</taxon>
        <taxon>Bacilli</taxon>
        <taxon>Bacillales</taxon>
        <taxon>Bacillaceae</taxon>
        <taxon>Neobacillus</taxon>
    </lineage>
</organism>
<feature type="compositionally biased region" description="Basic and acidic residues" evidence="2">
    <location>
        <begin position="132"/>
        <end position="141"/>
    </location>
</feature>
<sequence length="141" mass="16378">MSLRDLFLIFSKNDYEKDLTKKLSSLESNIEELKKSLLTFQEQKQPQTIEKANDPPIIIEKINIEKIILDKYELNNNFGQLGIKELKGKLNIGATYGSEFTPKMEAENNEIRRKEKNKSPSPEKSPKVNIYAKKDEEMKKD</sequence>
<feature type="region of interest" description="Disordered" evidence="2">
    <location>
        <begin position="98"/>
        <end position="141"/>
    </location>
</feature>